<comment type="caution">
    <text evidence="1">The sequence shown here is derived from an EMBL/GenBank/DDBJ whole genome shotgun (WGS) entry which is preliminary data.</text>
</comment>
<dbReference type="Proteomes" id="UP001279734">
    <property type="component" value="Unassembled WGS sequence"/>
</dbReference>
<protein>
    <submittedName>
        <fullName evidence="1">Uncharacterized protein</fullName>
    </submittedName>
</protein>
<gene>
    <name evidence="1" type="ORF">Nepgr_002603</name>
</gene>
<dbReference type="EMBL" id="BSYO01000002">
    <property type="protein sequence ID" value="GMH00764.1"/>
    <property type="molecule type" value="Genomic_DNA"/>
</dbReference>
<evidence type="ECO:0000313" key="2">
    <source>
        <dbReference type="Proteomes" id="UP001279734"/>
    </source>
</evidence>
<name>A0AAD3P6K7_NEPGR</name>
<evidence type="ECO:0000313" key="1">
    <source>
        <dbReference type="EMBL" id="GMH00764.1"/>
    </source>
</evidence>
<proteinExistence type="predicted"/>
<reference evidence="1" key="1">
    <citation type="submission" date="2023-05" db="EMBL/GenBank/DDBJ databases">
        <title>Nepenthes gracilis genome sequencing.</title>
        <authorList>
            <person name="Fukushima K."/>
        </authorList>
    </citation>
    <scope>NUCLEOTIDE SEQUENCE</scope>
    <source>
        <strain evidence="1">SING2019-196</strain>
    </source>
</reference>
<organism evidence="1 2">
    <name type="scientific">Nepenthes gracilis</name>
    <name type="common">Slender pitcher plant</name>
    <dbReference type="NCBI Taxonomy" id="150966"/>
    <lineage>
        <taxon>Eukaryota</taxon>
        <taxon>Viridiplantae</taxon>
        <taxon>Streptophyta</taxon>
        <taxon>Embryophyta</taxon>
        <taxon>Tracheophyta</taxon>
        <taxon>Spermatophyta</taxon>
        <taxon>Magnoliopsida</taxon>
        <taxon>eudicotyledons</taxon>
        <taxon>Gunneridae</taxon>
        <taxon>Pentapetalae</taxon>
        <taxon>Caryophyllales</taxon>
        <taxon>Nepenthaceae</taxon>
        <taxon>Nepenthes</taxon>
    </lineage>
</organism>
<keyword evidence="2" id="KW-1185">Reference proteome</keyword>
<sequence length="106" mass="11563">MKFCPKGKTWVAPHSRVPQLSPKKTLPKDFQLSAQGDAFEMSSSNKFAVLQSKEIIKVTGERVCNQDGVNFVQHISTSCEQLSSLGQIDHGSDQCEALVGPMDPVS</sequence>
<dbReference type="AlphaFoldDB" id="A0AAD3P6K7"/>
<accession>A0AAD3P6K7</accession>